<protein>
    <submittedName>
        <fullName evidence="1">DUF1697 domain-containing protein</fullName>
    </submittedName>
</protein>
<evidence type="ECO:0000313" key="2">
    <source>
        <dbReference type="Proteomes" id="UP000291822"/>
    </source>
</evidence>
<gene>
    <name evidence="1" type="ORF">EZM97_21020</name>
</gene>
<dbReference type="InterPro" id="IPR012545">
    <property type="entry name" value="DUF1697"/>
</dbReference>
<proteinExistence type="predicted"/>
<dbReference type="Proteomes" id="UP000291822">
    <property type="component" value="Unassembled WGS sequence"/>
</dbReference>
<evidence type="ECO:0000313" key="1">
    <source>
        <dbReference type="EMBL" id="TCI11285.1"/>
    </source>
</evidence>
<organism evidence="1 2">
    <name type="scientific">Dyella soli</name>
    <dbReference type="NCBI Taxonomy" id="522319"/>
    <lineage>
        <taxon>Bacteria</taxon>
        <taxon>Pseudomonadati</taxon>
        <taxon>Pseudomonadota</taxon>
        <taxon>Gammaproteobacteria</taxon>
        <taxon>Lysobacterales</taxon>
        <taxon>Rhodanobacteraceae</taxon>
        <taxon>Dyella</taxon>
    </lineage>
</organism>
<sequence length="169" mass="17580">MTAFVALLRAVNVGGTGKLPMSELKAMCEDAGFDDVRTYIASGNVVFSSKKSEAQVRAAIEKRLHAHAGKPVAVHVRTAAEMSAVAAANPFPKAAPNRVIAIFIEAAPPADALASITGCTDEIVKLGRREIYVCYGEGMAHSKLKIPAASAGTARNMNTVAKLAEMAAG</sequence>
<dbReference type="PIRSF" id="PIRSF008502">
    <property type="entry name" value="UCP008502"/>
    <property type="match status" value="1"/>
</dbReference>
<dbReference type="Pfam" id="PF08002">
    <property type="entry name" value="DUF1697"/>
    <property type="match status" value="1"/>
</dbReference>
<dbReference type="RefSeq" id="WP_131410136.1">
    <property type="nucleotide sequence ID" value="NZ_SJTG01000002.1"/>
</dbReference>
<dbReference type="SUPFAM" id="SSF160379">
    <property type="entry name" value="SP0830-like"/>
    <property type="match status" value="1"/>
</dbReference>
<dbReference type="PANTHER" id="PTHR36439">
    <property type="entry name" value="BLL4334 PROTEIN"/>
    <property type="match status" value="1"/>
</dbReference>
<keyword evidence="2" id="KW-1185">Reference proteome</keyword>
<dbReference type="PANTHER" id="PTHR36439:SF1">
    <property type="entry name" value="DUF1697 DOMAIN-CONTAINING PROTEIN"/>
    <property type="match status" value="1"/>
</dbReference>
<dbReference type="AlphaFoldDB" id="A0A4R0YT80"/>
<accession>A0A4R0YT80</accession>
<comment type="caution">
    <text evidence="1">The sequence shown here is derived from an EMBL/GenBank/DDBJ whole genome shotgun (WGS) entry which is preliminary data.</text>
</comment>
<name>A0A4R0YT80_9GAMM</name>
<dbReference type="Gene3D" id="3.30.70.1280">
    <property type="entry name" value="SP0830-like domains"/>
    <property type="match status" value="1"/>
</dbReference>
<dbReference type="EMBL" id="SJTG01000002">
    <property type="protein sequence ID" value="TCI11285.1"/>
    <property type="molecule type" value="Genomic_DNA"/>
</dbReference>
<reference evidence="1 2" key="1">
    <citation type="submission" date="2019-02" db="EMBL/GenBank/DDBJ databases">
        <title>Dyella amyloliquefaciens sp. nov., isolated from forest soil.</title>
        <authorList>
            <person name="Gao Z.-H."/>
            <person name="Qiu L.-H."/>
        </authorList>
    </citation>
    <scope>NUCLEOTIDE SEQUENCE [LARGE SCALE GENOMIC DNA]</scope>
    <source>
        <strain evidence="1 2">KACC 12747</strain>
    </source>
</reference>